<accession>A0A5Q0GV30</accession>
<dbReference type="EMBL" id="CP034550">
    <property type="protein sequence ID" value="QFZ17222.1"/>
    <property type="molecule type" value="Genomic_DNA"/>
</dbReference>
<dbReference type="AlphaFoldDB" id="A0A5Q0GV30"/>
<evidence type="ECO:0008006" key="3">
    <source>
        <dbReference type="Google" id="ProtNLM"/>
    </source>
</evidence>
<dbReference type="KEGG" id="ssyi:EKG83_06860"/>
<dbReference type="OrthoDB" id="3402696at2"/>
<proteinExistence type="predicted"/>
<reference evidence="2" key="1">
    <citation type="journal article" date="2021" name="Curr. Microbiol.">
        <title>Complete genome of nocamycin-producing strain Saccharothrix syringae NRRL B-16468 reveals the biosynthetic potential for secondary metabolites.</title>
        <authorList>
            <person name="Mo X."/>
            <person name="Yang S."/>
        </authorList>
    </citation>
    <scope>NUCLEOTIDE SEQUENCE [LARGE SCALE GENOMIC DNA]</scope>
    <source>
        <strain evidence="2">ATCC 51364 / DSM 43886 / JCM 6844 / KCTC 9398 / NBRC 14523 / NRRL B-16468 / INA 2240</strain>
    </source>
</reference>
<evidence type="ECO:0000313" key="1">
    <source>
        <dbReference type="EMBL" id="QFZ17222.1"/>
    </source>
</evidence>
<gene>
    <name evidence="1" type="ORF">EKG83_06860</name>
</gene>
<dbReference type="Proteomes" id="UP000325787">
    <property type="component" value="Chromosome"/>
</dbReference>
<organism evidence="1 2">
    <name type="scientific">Saccharothrix syringae</name>
    <name type="common">Nocardiopsis syringae</name>
    <dbReference type="NCBI Taxonomy" id="103733"/>
    <lineage>
        <taxon>Bacteria</taxon>
        <taxon>Bacillati</taxon>
        <taxon>Actinomycetota</taxon>
        <taxon>Actinomycetes</taxon>
        <taxon>Pseudonocardiales</taxon>
        <taxon>Pseudonocardiaceae</taxon>
        <taxon>Saccharothrix</taxon>
    </lineage>
</organism>
<name>A0A5Q0GV30_SACSY</name>
<protein>
    <recommendedName>
        <fullName evidence="3">ESX-1 secretion-associated protein</fullName>
    </recommendedName>
</protein>
<sequence length="105" mass="11263">MKEAVVSGYDVLPGELRAHAARLEALAERLGEAVHAARTVSMADGAYGQLCQFLPSVMRGIEDQADDALTAGTKGMADIATRVKYTADEYEQREDDAAVTFGSLR</sequence>
<dbReference type="GO" id="GO:0009306">
    <property type="term" value="P:protein secretion"/>
    <property type="evidence" value="ECO:0007669"/>
    <property type="project" value="InterPro"/>
</dbReference>
<dbReference type="Pfam" id="PF10824">
    <property type="entry name" value="T7SS_ESX_EspC"/>
    <property type="match status" value="1"/>
</dbReference>
<dbReference type="InterPro" id="IPR022536">
    <property type="entry name" value="EspC"/>
</dbReference>
<keyword evidence="2" id="KW-1185">Reference proteome</keyword>
<evidence type="ECO:0000313" key="2">
    <source>
        <dbReference type="Proteomes" id="UP000325787"/>
    </source>
</evidence>